<dbReference type="InterPro" id="IPR038917">
    <property type="entry name" value="Malonyl_CoA_deC"/>
</dbReference>
<reference evidence="4" key="1">
    <citation type="submission" date="2022-07" db="EMBL/GenBank/DDBJ databases">
        <title>Phylogenomic reconstructions and comparative analyses of Kickxellomycotina fungi.</title>
        <authorList>
            <person name="Reynolds N.K."/>
            <person name="Stajich J.E."/>
            <person name="Barry K."/>
            <person name="Grigoriev I.V."/>
            <person name="Crous P."/>
            <person name="Smith M.E."/>
        </authorList>
    </citation>
    <scope>NUCLEOTIDE SEQUENCE</scope>
    <source>
        <strain evidence="4">NBRC 105414</strain>
    </source>
</reference>
<proteinExistence type="predicted"/>
<dbReference type="InterPro" id="IPR007956">
    <property type="entry name" value="Malonyl_CoA_deC_C"/>
</dbReference>
<evidence type="ECO:0008006" key="6">
    <source>
        <dbReference type="Google" id="ProtNLM"/>
    </source>
</evidence>
<evidence type="ECO:0000259" key="3">
    <source>
        <dbReference type="Pfam" id="PF17408"/>
    </source>
</evidence>
<evidence type="ECO:0000259" key="2">
    <source>
        <dbReference type="Pfam" id="PF05292"/>
    </source>
</evidence>
<comment type="caution">
    <text evidence="4">The sequence shown here is derived from an EMBL/GenBank/DDBJ whole genome shotgun (WGS) entry which is preliminary data.</text>
</comment>
<dbReference type="GO" id="GO:0005759">
    <property type="term" value="C:mitochondrial matrix"/>
    <property type="evidence" value="ECO:0007669"/>
    <property type="project" value="TreeGrafter"/>
</dbReference>
<dbReference type="Pfam" id="PF05292">
    <property type="entry name" value="MCD"/>
    <property type="match status" value="1"/>
</dbReference>
<keyword evidence="5" id="KW-1185">Reference proteome</keyword>
<accession>A0A9W8LG85</accession>
<dbReference type="EMBL" id="JANBUL010000259">
    <property type="protein sequence ID" value="KAJ2777932.1"/>
    <property type="molecule type" value="Genomic_DNA"/>
</dbReference>
<dbReference type="GO" id="GO:0050080">
    <property type="term" value="F:malonyl-CoA decarboxylase activity"/>
    <property type="evidence" value="ECO:0007669"/>
    <property type="project" value="InterPro"/>
</dbReference>
<dbReference type="Gene3D" id="1.20.140.90">
    <property type="entry name" value="Malonyl-CoA decarboxylase, oligemerization domain"/>
    <property type="match status" value="1"/>
</dbReference>
<dbReference type="GO" id="GO:0006633">
    <property type="term" value="P:fatty acid biosynthetic process"/>
    <property type="evidence" value="ECO:0007669"/>
    <property type="project" value="InterPro"/>
</dbReference>
<dbReference type="Proteomes" id="UP001140217">
    <property type="component" value="Unassembled WGS sequence"/>
</dbReference>
<dbReference type="AlphaFoldDB" id="A0A9W8LG85"/>
<dbReference type="InterPro" id="IPR035372">
    <property type="entry name" value="MCD_N"/>
</dbReference>
<evidence type="ECO:0000313" key="5">
    <source>
        <dbReference type="Proteomes" id="UP001140217"/>
    </source>
</evidence>
<dbReference type="InterPro" id="IPR038351">
    <property type="entry name" value="MCD_N_sf"/>
</dbReference>
<dbReference type="PANTHER" id="PTHR28641:SF1">
    <property type="entry name" value="MALONYL-COA DECARBOXYLASE, MITOCHONDRIAL"/>
    <property type="match status" value="1"/>
</dbReference>
<evidence type="ECO:0000256" key="1">
    <source>
        <dbReference type="SAM" id="MobiDB-lite"/>
    </source>
</evidence>
<dbReference type="PANTHER" id="PTHR28641">
    <property type="match status" value="1"/>
</dbReference>
<gene>
    <name evidence="4" type="ORF">H4R18_004892</name>
</gene>
<feature type="domain" description="Malonyl-CoA decarboxylase C-terminal" evidence="2">
    <location>
        <begin position="228"/>
        <end position="504"/>
    </location>
</feature>
<name>A0A9W8LG85_9FUNG</name>
<dbReference type="GO" id="GO:2001294">
    <property type="term" value="P:malonyl-CoA catabolic process"/>
    <property type="evidence" value="ECO:0007669"/>
    <property type="project" value="TreeGrafter"/>
</dbReference>
<feature type="region of interest" description="Disordered" evidence="1">
    <location>
        <begin position="16"/>
        <end position="51"/>
    </location>
</feature>
<feature type="domain" description="Malonyl-CoA decarboxylase N-terminal" evidence="3">
    <location>
        <begin position="141"/>
        <end position="203"/>
    </location>
</feature>
<dbReference type="Gene3D" id="3.40.630.150">
    <property type="entry name" value="Malonyl-CoA decarboxylase, catalytic domain"/>
    <property type="match status" value="1"/>
</dbReference>
<dbReference type="InterPro" id="IPR042303">
    <property type="entry name" value="Malonyl_CoA_deC_C_sf"/>
</dbReference>
<organism evidence="4 5">
    <name type="scientific">Coemansia javaensis</name>
    <dbReference type="NCBI Taxonomy" id="2761396"/>
    <lineage>
        <taxon>Eukaryota</taxon>
        <taxon>Fungi</taxon>
        <taxon>Fungi incertae sedis</taxon>
        <taxon>Zoopagomycota</taxon>
        <taxon>Kickxellomycotina</taxon>
        <taxon>Kickxellomycetes</taxon>
        <taxon>Kickxellales</taxon>
        <taxon>Kickxellaceae</taxon>
        <taxon>Coemansia</taxon>
    </lineage>
</organism>
<evidence type="ECO:0000313" key="4">
    <source>
        <dbReference type="EMBL" id="KAJ2777932.1"/>
    </source>
</evidence>
<dbReference type="GO" id="GO:0005782">
    <property type="term" value="C:peroxisomal matrix"/>
    <property type="evidence" value="ECO:0007669"/>
    <property type="project" value="TreeGrafter"/>
</dbReference>
<dbReference type="Pfam" id="PF17408">
    <property type="entry name" value="MCD_N"/>
    <property type="match status" value="1"/>
</dbReference>
<protein>
    <recommendedName>
        <fullName evidence="6">Malonyl-CoA decarboxylase</fullName>
    </recommendedName>
</protein>
<dbReference type="GO" id="GO:0006085">
    <property type="term" value="P:acetyl-CoA biosynthetic process"/>
    <property type="evidence" value="ECO:0007669"/>
    <property type="project" value="TreeGrafter"/>
</dbReference>
<sequence>MLAGLRLMTTPWVRRAARAAPAAPAAQLRTSAGRRSGAPPARDGDELSQPLEPADARAFWDNMRPGAQPTGALSAQAAGELRGAVEAVVRRRAHNGAVAMEQRTQQCCDQYEALDAAGRGAFLRMLAHEFCAPKGPALEAARAYVASAARARDPAQCAPLARALRDGLTPQYTELFDQINRLPGGFAFLVRMRGDMLALLRTAVAREDPPTRAMSDALKMKLETWIIGTLELKRITWNSPACTIEKLGQYETVHAVRSWLDVKRRLGSARRCFGFFHRSVPMEPLVFVWVALTDGISDNVQAILREREPPPPLHAEAAATCAVFYSINSQPGLSGVDLGNFLIKRVVAVLRAELPAVDTFCTLSPLPRFRAWLDQWLTPERIAAPPAGGDGDDDDVAVPPAAQQRLTALVPGAATWTAALARTIDARGWASDPALLAAMEPVVCALGAHYLVRAKRPGAATAAYDPVANFHLRNGACLHRINWRGNTSYSGLRQSLGLMCNYNYVLSRIEDNNERYVRDGSIAVSGSDPFIARAMSASPAPPPPPPARL</sequence>
<dbReference type="OrthoDB" id="426718at2759"/>